<evidence type="ECO:0000259" key="7">
    <source>
        <dbReference type="Pfam" id="PF17917"/>
    </source>
</evidence>
<dbReference type="SUPFAM" id="SSF56672">
    <property type="entry name" value="DNA/RNA polymerases"/>
    <property type="match status" value="2"/>
</dbReference>
<name>A0ABQ9H624_9NEOP</name>
<keyword evidence="4" id="KW-0255">Endonuclease</keyword>
<keyword evidence="6" id="KW-0695">RNA-directed DNA polymerase</keyword>
<dbReference type="InterPro" id="IPR050951">
    <property type="entry name" value="Retrovirus_Pol_polyprotein"/>
</dbReference>
<keyword evidence="1" id="KW-0808">Transferase</keyword>
<reference evidence="8 9" key="1">
    <citation type="submission" date="2023-02" db="EMBL/GenBank/DDBJ databases">
        <title>LHISI_Scaffold_Assembly.</title>
        <authorList>
            <person name="Stuart O.P."/>
            <person name="Cleave R."/>
            <person name="Magrath M.J.L."/>
            <person name="Mikheyev A.S."/>
        </authorList>
    </citation>
    <scope>NUCLEOTIDE SEQUENCE [LARGE SCALE GENOMIC DNA]</scope>
    <source>
        <strain evidence="8">Daus_M_001</strain>
        <tissue evidence="8">Leg muscle</tissue>
    </source>
</reference>
<evidence type="ECO:0000256" key="1">
    <source>
        <dbReference type="ARBA" id="ARBA00022679"/>
    </source>
</evidence>
<feature type="domain" description="Reverse transcriptase RNase H-like" evidence="7">
    <location>
        <begin position="81"/>
        <end position="118"/>
    </location>
</feature>
<organism evidence="8 9">
    <name type="scientific">Dryococelus australis</name>
    <dbReference type="NCBI Taxonomy" id="614101"/>
    <lineage>
        <taxon>Eukaryota</taxon>
        <taxon>Metazoa</taxon>
        <taxon>Ecdysozoa</taxon>
        <taxon>Arthropoda</taxon>
        <taxon>Hexapoda</taxon>
        <taxon>Insecta</taxon>
        <taxon>Pterygota</taxon>
        <taxon>Neoptera</taxon>
        <taxon>Polyneoptera</taxon>
        <taxon>Phasmatodea</taxon>
        <taxon>Verophasmatodea</taxon>
        <taxon>Anareolatae</taxon>
        <taxon>Phasmatidae</taxon>
        <taxon>Eurycanthinae</taxon>
        <taxon>Dryococelus</taxon>
    </lineage>
</organism>
<dbReference type="PANTHER" id="PTHR37984:SF5">
    <property type="entry name" value="PROTEIN NYNRIN-LIKE"/>
    <property type="match status" value="1"/>
</dbReference>
<proteinExistence type="predicted"/>
<dbReference type="InterPro" id="IPR041373">
    <property type="entry name" value="RT_RNaseH"/>
</dbReference>
<evidence type="ECO:0000256" key="2">
    <source>
        <dbReference type="ARBA" id="ARBA00022695"/>
    </source>
</evidence>
<protein>
    <recommendedName>
        <fullName evidence="7">Reverse transcriptase RNase H-like domain-containing protein</fullName>
    </recommendedName>
</protein>
<keyword evidence="9" id="KW-1185">Reference proteome</keyword>
<dbReference type="EMBL" id="JARBHB010000007">
    <property type="protein sequence ID" value="KAJ8879734.1"/>
    <property type="molecule type" value="Genomic_DNA"/>
</dbReference>
<dbReference type="Gene3D" id="3.10.10.10">
    <property type="entry name" value="HIV Type 1 Reverse Transcriptase, subunit A, domain 1"/>
    <property type="match status" value="1"/>
</dbReference>
<dbReference type="Proteomes" id="UP001159363">
    <property type="component" value="Chromosome 6"/>
</dbReference>
<keyword evidence="2" id="KW-0548">Nucleotidyltransferase</keyword>
<evidence type="ECO:0000313" key="8">
    <source>
        <dbReference type="EMBL" id="KAJ8879734.1"/>
    </source>
</evidence>
<evidence type="ECO:0000256" key="4">
    <source>
        <dbReference type="ARBA" id="ARBA00022759"/>
    </source>
</evidence>
<comment type="caution">
    <text evidence="8">The sequence shown here is derived from an EMBL/GenBank/DDBJ whole genome shotgun (WGS) entry which is preliminary data.</text>
</comment>
<evidence type="ECO:0000313" key="9">
    <source>
        <dbReference type="Proteomes" id="UP001159363"/>
    </source>
</evidence>
<accession>A0ABQ9H624</accession>
<evidence type="ECO:0000256" key="5">
    <source>
        <dbReference type="ARBA" id="ARBA00022801"/>
    </source>
</evidence>
<sequence length="598" mass="67119">MNEIGKLRTAQKEDLDRIARLDDHLRLDHLNMDKHKCIIGYVTEVHKEVVERQVQDMLENDIIKPSTFHEIVHISPKKVDVSGRKFTICIDHRPLTWILSVKDPSSRLMQWQIKISEYDFEIRYQKGSTIMHADGLSRSCADEKTIRIPGLAALSSVHAATLPPNYKYKNSHLAGARDLLWLNITSRTCSGQQWVELISRSCLKVRKTWQRRSGGGFEGNAKQQLFFPFYSCTLISHKKGRRKDISSSLLVFQSTHCASIKLQFVEDWVQCGKQDRGRKLDGGQYGCRAYVRGGIQDGGCQNEMIEHDVFAYWRCAGRRPPHPCPPPKLRAFREIIEKLLEAGVIEPTTSDYCSPGFLVKKKDNDKYRMVVNSNLFFFHVFHVFILAPDSPDMRQNQRCVIGQTSAFQTTGRADDKFTQLFFILSTFPDSLSAIRPPSTIVLYTERGAGHVISSCCSSGGAVHQTWSSLEMQGKVKQENLEKTCQPATSICTIPICETNMVTLVKGKLPTTMPMGAPLPNPMVAPGSTSAGVCAQARSEGGDTGRGLRMAAGSAEVTPHACKTQWYVESLTEDDDNNSMWFSGSLHWGLKLGGRGNWR</sequence>
<dbReference type="PANTHER" id="PTHR37984">
    <property type="entry name" value="PROTEIN CBG26694"/>
    <property type="match status" value="1"/>
</dbReference>
<dbReference type="Pfam" id="PF17917">
    <property type="entry name" value="RT_RNaseH"/>
    <property type="match status" value="1"/>
</dbReference>
<evidence type="ECO:0000256" key="3">
    <source>
        <dbReference type="ARBA" id="ARBA00022722"/>
    </source>
</evidence>
<evidence type="ECO:0000256" key="6">
    <source>
        <dbReference type="ARBA" id="ARBA00022918"/>
    </source>
</evidence>
<keyword evidence="5" id="KW-0378">Hydrolase</keyword>
<dbReference type="InterPro" id="IPR043502">
    <property type="entry name" value="DNA/RNA_pol_sf"/>
</dbReference>
<gene>
    <name evidence="8" type="ORF">PR048_020342</name>
</gene>
<keyword evidence="3" id="KW-0540">Nuclease</keyword>